<name>A0ABN6VBB3_9HYPH</name>
<dbReference type="Pfam" id="PF00669">
    <property type="entry name" value="Flagellin_N"/>
    <property type="match status" value="1"/>
</dbReference>
<comment type="similarity">
    <text evidence="1 3">Belongs to the bacterial flagellin family.</text>
</comment>
<feature type="domain" description="Flagellin N-terminal" evidence="4">
    <location>
        <begin position="1"/>
        <end position="127"/>
    </location>
</feature>
<dbReference type="InterPro" id="IPR001492">
    <property type="entry name" value="Flagellin"/>
</dbReference>
<evidence type="ECO:0000259" key="5">
    <source>
        <dbReference type="Pfam" id="PF00700"/>
    </source>
</evidence>
<evidence type="ECO:0000313" key="6">
    <source>
        <dbReference type="EMBL" id="BDV32985.1"/>
    </source>
</evidence>
<comment type="subcellular location">
    <subcellularLocation>
        <location evidence="3">Secreted</location>
    </subcellularLocation>
    <subcellularLocation>
        <location evidence="3">Bacterial flagellum</location>
    </subcellularLocation>
</comment>
<dbReference type="InterPro" id="IPR046358">
    <property type="entry name" value="Flagellin_C"/>
</dbReference>
<dbReference type="SUPFAM" id="SSF64518">
    <property type="entry name" value="Phase 1 flagellin"/>
    <property type="match status" value="1"/>
</dbReference>
<evidence type="ECO:0000256" key="1">
    <source>
        <dbReference type="ARBA" id="ARBA00005709"/>
    </source>
</evidence>
<protein>
    <recommendedName>
        <fullName evidence="3">Flagellin</fullName>
    </recommendedName>
</protein>
<dbReference type="PANTHER" id="PTHR42792">
    <property type="entry name" value="FLAGELLIN"/>
    <property type="match status" value="1"/>
</dbReference>
<evidence type="ECO:0000256" key="3">
    <source>
        <dbReference type="RuleBase" id="RU362073"/>
    </source>
</evidence>
<gene>
    <name evidence="6" type="ORF">SS37A_05140</name>
</gene>
<dbReference type="Gene3D" id="1.20.1330.10">
    <property type="entry name" value="f41 fragment of flagellin, N-terminal domain"/>
    <property type="match status" value="1"/>
</dbReference>
<proteinExistence type="inferred from homology"/>
<dbReference type="EMBL" id="AP027142">
    <property type="protein sequence ID" value="BDV32985.1"/>
    <property type="molecule type" value="Genomic_DNA"/>
</dbReference>
<organism evidence="6 7">
    <name type="scientific">Methylocystis iwaonis</name>
    <dbReference type="NCBI Taxonomy" id="2885079"/>
    <lineage>
        <taxon>Bacteria</taxon>
        <taxon>Pseudomonadati</taxon>
        <taxon>Pseudomonadota</taxon>
        <taxon>Alphaproteobacteria</taxon>
        <taxon>Hyphomicrobiales</taxon>
        <taxon>Methylocystaceae</taxon>
        <taxon>Methylocystis</taxon>
    </lineage>
</organism>
<keyword evidence="6" id="KW-0969">Cilium</keyword>
<keyword evidence="6" id="KW-0966">Cell projection</keyword>
<keyword evidence="2 3" id="KW-0975">Bacterial flagellum</keyword>
<evidence type="ECO:0000313" key="7">
    <source>
        <dbReference type="Proteomes" id="UP001317629"/>
    </source>
</evidence>
<evidence type="ECO:0000259" key="4">
    <source>
        <dbReference type="Pfam" id="PF00669"/>
    </source>
</evidence>
<dbReference type="PANTHER" id="PTHR42792:SF1">
    <property type="entry name" value="FLAGELLAR HOOK-ASSOCIATED PROTEIN 3"/>
    <property type="match status" value="1"/>
</dbReference>
<dbReference type="InterPro" id="IPR001029">
    <property type="entry name" value="Flagellin_N"/>
</dbReference>
<dbReference type="Pfam" id="PF00700">
    <property type="entry name" value="Flagellin_C"/>
    <property type="match status" value="1"/>
</dbReference>
<sequence length="339" mass="35010">MSNALSNSIVDLQKRLSIAQKELTTGQHADMSVAIGSQQTRDSLLHLSVSDIDAITASNNVVASRLEITQTSLQKLSTDAQAMRSALMTAQNGIGNRGAIIQQAQTALGAMMSGLNASSGGVFVFGGVKGDTAPITDTASAPPSAAKAALDAAFTSNFGFPPSDPLVSTITASQMDAFISGPMAALFSPASWTTDWSSASSSPLQNRISITRTSATSVTANDASFQKLAAGYTMLTSLGASNLSKDTFQAVVTAATNAIDQGVSGLTNLQEKVGVMQADVKSALDNMATQKDLLSAQIGALEGVDPSLASVTVTNLMTQIETSYSLTARIQQLSLTKYL</sequence>
<accession>A0ABN6VBB3</accession>
<reference evidence="6 7" key="1">
    <citation type="journal article" date="2023" name="Int. J. Syst. Evol. Microbiol.">
        <title>Methylocystis iwaonis sp. nov., a type II methane-oxidizing bacterium from surface soil of a rice paddy field in Japan, and emended description of the genus Methylocystis (ex Whittenbury et al. 1970) Bowman et al. 1993.</title>
        <authorList>
            <person name="Kaise H."/>
            <person name="Sawadogo J.B."/>
            <person name="Alam M.S."/>
            <person name="Ueno C."/>
            <person name="Dianou D."/>
            <person name="Shinjo R."/>
            <person name="Asakawa S."/>
        </authorList>
    </citation>
    <scope>NUCLEOTIDE SEQUENCE [LARGE SCALE GENOMIC DNA]</scope>
    <source>
        <strain evidence="6 7">SS37A-Re</strain>
    </source>
</reference>
<dbReference type="NCBIfam" id="NF004669">
    <property type="entry name" value="PRK06008.1"/>
    <property type="match status" value="1"/>
</dbReference>
<comment type="function">
    <text evidence="3">Flagellin is the subunit protein which polymerizes to form the filaments of bacterial flagella.</text>
</comment>
<keyword evidence="7" id="KW-1185">Reference proteome</keyword>
<keyword evidence="3" id="KW-0964">Secreted</keyword>
<dbReference type="Proteomes" id="UP001317629">
    <property type="component" value="Chromosome"/>
</dbReference>
<evidence type="ECO:0000256" key="2">
    <source>
        <dbReference type="ARBA" id="ARBA00023143"/>
    </source>
</evidence>
<keyword evidence="6" id="KW-0282">Flagellum</keyword>
<feature type="domain" description="Flagellin C-terminal" evidence="5">
    <location>
        <begin position="257"/>
        <end position="339"/>
    </location>
</feature>